<keyword evidence="1" id="KW-0472">Membrane</keyword>
<protein>
    <recommendedName>
        <fullName evidence="3">Shisa N-terminal domain-containing protein</fullName>
    </recommendedName>
</protein>
<name>A0A814BZY0_ADIRI</name>
<dbReference type="OrthoDB" id="9976397at2759"/>
<sequence>MTISFNVSLIFLLQIIVCSTFIHAARHRRQIVDGTNRIANVPASPPSQNSQGPVQFNNIPYNPPNNPNTVLTNQQISQGQIIPQTQQQQTEVIRGRGFYSSPGFQPPTFTGAKPAGWFGTSYVNWVSNQNGELDKNKLAAEKQAAPNKAVANTAQIRHDGGQQFLAKIARQYASKGEKAFNFALNENREGRGSVCYNHDNFDGYVYGRFPCPLPASTGMNQLDQFCCGLANYQYCCNAQEFSQYQRGAFSDNHYMNDQRFPRRSVYSSTTKRILAIIIPIASFVVLTGIVILVVLYYKKFRKEQTRTRKPSGAIRLEDNYSIVPQDPPVDKFSLASLYTFTTLEQCSFLLYIFLFGPFFD</sequence>
<proteinExistence type="predicted"/>
<feature type="transmembrane region" description="Helical" evidence="1">
    <location>
        <begin position="273"/>
        <end position="297"/>
    </location>
</feature>
<dbReference type="Pfam" id="PF13908">
    <property type="entry name" value="Shisa_N"/>
    <property type="match status" value="1"/>
</dbReference>
<dbReference type="EMBL" id="CAJNOJ010000041">
    <property type="protein sequence ID" value="CAF0933368.1"/>
    <property type="molecule type" value="Genomic_DNA"/>
</dbReference>
<keyword evidence="1" id="KW-0812">Transmembrane</keyword>
<evidence type="ECO:0000313" key="5">
    <source>
        <dbReference type="Proteomes" id="UP000663852"/>
    </source>
</evidence>
<dbReference type="InterPro" id="IPR053891">
    <property type="entry name" value="Shisa_N"/>
</dbReference>
<feature type="transmembrane region" description="Helical" evidence="1">
    <location>
        <begin position="337"/>
        <end position="359"/>
    </location>
</feature>
<keyword evidence="2" id="KW-0732">Signal</keyword>
<feature type="domain" description="Shisa N-terminal" evidence="3">
    <location>
        <begin position="193"/>
        <end position="246"/>
    </location>
</feature>
<gene>
    <name evidence="4" type="ORF">EDS130_LOCUS11422</name>
</gene>
<organism evidence="4 5">
    <name type="scientific">Adineta ricciae</name>
    <name type="common">Rotifer</name>
    <dbReference type="NCBI Taxonomy" id="249248"/>
    <lineage>
        <taxon>Eukaryota</taxon>
        <taxon>Metazoa</taxon>
        <taxon>Spiralia</taxon>
        <taxon>Gnathifera</taxon>
        <taxon>Rotifera</taxon>
        <taxon>Eurotatoria</taxon>
        <taxon>Bdelloidea</taxon>
        <taxon>Adinetida</taxon>
        <taxon>Adinetidae</taxon>
        <taxon>Adineta</taxon>
    </lineage>
</organism>
<feature type="chain" id="PRO_5032919344" description="Shisa N-terminal domain-containing protein" evidence="2">
    <location>
        <begin position="25"/>
        <end position="360"/>
    </location>
</feature>
<evidence type="ECO:0000259" key="3">
    <source>
        <dbReference type="Pfam" id="PF13908"/>
    </source>
</evidence>
<accession>A0A814BZY0</accession>
<evidence type="ECO:0000256" key="1">
    <source>
        <dbReference type="SAM" id="Phobius"/>
    </source>
</evidence>
<dbReference type="AlphaFoldDB" id="A0A814BZY0"/>
<keyword evidence="1" id="KW-1133">Transmembrane helix</keyword>
<comment type="caution">
    <text evidence="4">The sequence shown here is derived from an EMBL/GenBank/DDBJ whole genome shotgun (WGS) entry which is preliminary data.</text>
</comment>
<feature type="signal peptide" evidence="2">
    <location>
        <begin position="1"/>
        <end position="24"/>
    </location>
</feature>
<evidence type="ECO:0000313" key="4">
    <source>
        <dbReference type="EMBL" id="CAF0933368.1"/>
    </source>
</evidence>
<dbReference type="Proteomes" id="UP000663852">
    <property type="component" value="Unassembled WGS sequence"/>
</dbReference>
<evidence type="ECO:0000256" key="2">
    <source>
        <dbReference type="SAM" id="SignalP"/>
    </source>
</evidence>
<reference evidence="4" key="1">
    <citation type="submission" date="2021-02" db="EMBL/GenBank/DDBJ databases">
        <authorList>
            <person name="Nowell W R."/>
        </authorList>
    </citation>
    <scope>NUCLEOTIDE SEQUENCE</scope>
</reference>